<dbReference type="EMBL" id="PDET01000020">
    <property type="protein sequence ID" value="PRD13300.1"/>
    <property type="molecule type" value="Genomic_DNA"/>
</dbReference>
<evidence type="ECO:0000313" key="2">
    <source>
        <dbReference type="Proteomes" id="UP000239181"/>
    </source>
</evidence>
<keyword evidence="2" id="KW-1185">Reference proteome</keyword>
<dbReference type="AlphaFoldDB" id="A0A2S9I691"/>
<proteinExistence type="predicted"/>
<accession>A0A2S9I691</accession>
<reference evidence="1 2" key="1">
    <citation type="submission" date="2017-10" db="EMBL/GenBank/DDBJ databases">
        <title>Draft genome of two endophytic bacteria isolated from 'guarana' Paullinia cupana (Mart.) Ducke.</title>
        <authorList>
            <person name="Siqueira K.A."/>
            <person name="Liotti R.G."/>
            <person name="Mendes T.A."/>
            <person name="Soares M.A."/>
        </authorList>
    </citation>
    <scope>NUCLEOTIDE SEQUENCE [LARGE SCALE GENOMIC DNA]</scope>
    <source>
        <strain evidence="1 2">342</strain>
    </source>
</reference>
<evidence type="ECO:0000313" key="1">
    <source>
        <dbReference type="EMBL" id="PRD13300.1"/>
    </source>
</evidence>
<protein>
    <submittedName>
        <fullName evidence="1">Uncharacterized protein</fullName>
    </submittedName>
</protein>
<dbReference type="Proteomes" id="UP000239181">
    <property type="component" value="Unassembled WGS sequence"/>
</dbReference>
<dbReference type="RefSeq" id="WP_105594852.1">
    <property type="nucleotide sequence ID" value="NZ_PDET01000020.1"/>
</dbReference>
<name>A0A2S9I691_9GAMM</name>
<comment type="caution">
    <text evidence="1">The sequence shown here is derived from an EMBL/GenBank/DDBJ whole genome shotgun (WGS) entry which is preliminary data.</text>
</comment>
<organism evidence="1 2">
    <name type="scientific">Pantoea coffeiphila</name>
    <dbReference type="NCBI Taxonomy" id="1465635"/>
    <lineage>
        <taxon>Bacteria</taxon>
        <taxon>Pseudomonadati</taxon>
        <taxon>Pseudomonadota</taxon>
        <taxon>Gammaproteobacteria</taxon>
        <taxon>Enterobacterales</taxon>
        <taxon>Erwiniaceae</taxon>
        <taxon>Pantoea</taxon>
    </lineage>
</organism>
<gene>
    <name evidence="1" type="ORF">CQW29_21830</name>
</gene>
<sequence>MIDDLCRSSYNPEASVEVIYRLRYFHPSMKYGYSLIPASTDINAPASAISDIHSAEIIFSIPPFRHSAIPPAVAI</sequence>